<keyword evidence="2" id="KW-0694">RNA-binding</keyword>
<evidence type="ECO:0000256" key="1">
    <source>
        <dbReference type="ARBA" id="ARBA00022737"/>
    </source>
</evidence>
<dbReference type="Gene3D" id="3.30.70.330">
    <property type="match status" value="2"/>
</dbReference>
<gene>
    <name evidence="3" type="ORF">CTOB1V02_LOCUS12805</name>
</gene>
<name>A0A7R8WUZ1_9CRUS</name>
<dbReference type="FunFam" id="3.30.70.330:FF:000383">
    <property type="entry name" value="Sex lethal, isoform D"/>
    <property type="match status" value="1"/>
</dbReference>
<accession>A0A7R8WUZ1</accession>
<dbReference type="GO" id="GO:1990904">
    <property type="term" value="C:ribonucleoprotein complex"/>
    <property type="evidence" value="ECO:0007669"/>
    <property type="project" value="InterPro"/>
</dbReference>
<dbReference type="SUPFAM" id="SSF54928">
    <property type="entry name" value="RNA-binding domain, RBD"/>
    <property type="match status" value="1"/>
</dbReference>
<protein>
    <submittedName>
        <fullName evidence="3">Uncharacterized protein</fullName>
    </submittedName>
</protein>
<dbReference type="OrthoDB" id="266020at2759"/>
<organism evidence="3">
    <name type="scientific">Cyprideis torosa</name>
    <dbReference type="NCBI Taxonomy" id="163714"/>
    <lineage>
        <taxon>Eukaryota</taxon>
        <taxon>Metazoa</taxon>
        <taxon>Ecdysozoa</taxon>
        <taxon>Arthropoda</taxon>
        <taxon>Crustacea</taxon>
        <taxon>Oligostraca</taxon>
        <taxon>Ostracoda</taxon>
        <taxon>Podocopa</taxon>
        <taxon>Podocopida</taxon>
        <taxon>Cytherocopina</taxon>
        <taxon>Cytheroidea</taxon>
        <taxon>Cytherideidae</taxon>
        <taxon>Cyprideis</taxon>
    </lineage>
</organism>
<dbReference type="Pfam" id="PF00076">
    <property type="entry name" value="RRM_1"/>
    <property type="match status" value="2"/>
</dbReference>
<feature type="non-terminal residue" evidence="3">
    <location>
        <position position="169"/>
    </location>
</feature>
<dbReference type="InterPro" id="IPR035979">
    <property type="entry name" value="RBD_domain_sf"/>
</dbReference>
<dbReference type="InterPro" id="IPR050502">
    <property type="entry name" value="Euk_RNA-bind_prot"/>
</dbReference>
<dbReference type="GO" id="GO:0003729">
    <property type="term" value="F:mRNA binding"/>
    <property type="evidence" value="ECO:0007669"/>
    <property type="project" value="TreeGrafter"/>
</dbReference>
<evidence type="ECO:0000256" key="2">
    <source>
        <dbReference type="ARBA" id="ARBA00022884"/>
    </source>
</evidence>
<dbReference type="GO" id="GO:0005634">
    <property type="term" value="C:nucleus"/>
    <property type="evidence" value="ECO:0007669"/>
    <property type="project" value="TreeGrafter"/>
</dbReference>
<dbReference type="AlphaFoldDB" id="A0A7R8WUZ1"/>
<evidence type="ECO:0000313" key="3">
    <source>
        <dbReference type="EMBL" id="CAD7234989.1"/>
    </source>
</evidence>
<proteinExistence type="predicted"/>
<dbReference type="EMBL" id="OB670706">
    <property type="protein sequence ID" value="CAD7234989.1"/>
    <property type="molecule type" value="Genomic_DNA"/>
</dbReference>
<dbReference type="PANTHER" id="PTHR48025">
    <property type="entry name" value="OS02G0815200 PROTEIN"/>
    <property type="match status" value="1"/>
</dbReference>
<dbReference type="GO" id="GO:0005737">
    <property type="term" value="C:cytoplasm"/>
    <property type="evidence" value="ECO:0007669"/>
    <property type="project" value="UniProtKB-ARBA"/>
</dbReference>
<dbReference type="PRINTS" id="PR00961">
    <property type="entry name" value="HUDSXLRNA"/>
</dbReference>
<dbReference type="GO" id="GO:0009967">
    <property type="term" value="P:positive regulation of signal transduction"/>
    <property type="evidence" value="ECO:0007669"/>
    <property type="project" value="UniProtKB-ARBA"/>
</dbReference>
<keyword evidence="1" id="KW-0677">Repeat</keyword>
<dbReference type="InterPro" id="IPR002343">
    <property type="entry name" value="Hud_Sxl_RNA"/>
</dbReference>
<dbReference type="PANTHER" id="PTHR48025:SF1">
    <property type="entry name" value="RRM DOMAIN-CONTAINING PROTEIN"/>
    <property type="match status" value="1"/>
</dbReference>
<dbReference type="InterPro" id="IPR000504">
    <property type="entry name" value="RRM_dom"/>
</dbReference>
<dbReference type="GO" id="GO:0010629">
    <property type="term" value="P:negative regulation of gene expression"/>
    <property type="evidence" value="ECO:0007669"/>
    <property type="project" value="UniProtKB-ARBA"/>
</dbReference>
<dbReference type="SMART" id="SM00360">
    <property type="entry name" value="RRM"/>
    <property type="match status" value="1"/>
</dbReference>
<dbReference type="PROSITE" id="PS50102">
    <property type="entry name" value="RRM"/>
    <property type="match status" value="2"/>
</dbReference>
<dbReference type="InterPro" id="IPR012677">
    <property type="entry name" value="Nucleotide-bd_a/b_plait_sf"/>
</dbReference>
<sequence>MTEFNAGEKSNPPQPTPLAPGVDIKPNETRTNLIVNYLPQTLSQKELMSMFSTIGPVKEAKVMMDMKTGYSYGFGFVDYHRTEDAQRAIRSLNGLEVQNKRIKVAFARPPGVSKDTNLYVANLPRHWAEAEVDQLFAPYGNIIQRNILRDKTTGLMRGVAFVRWGANPL</sequence>
<reference evidence="3" key="1">
    <citation type="submission" date="2020-11" db="EMBL/GenBank/DDBJ databases">
        <authorList>
            <person name="Tran Van P."/>
        </authorList>
    </citation>
    <scope>NUCLEOTIDE SEQUENCE</scope>
</reference>